<evidence type="ECO:0000256" key="15">
    <source>
        <dbReference type="SAM" id="MobiDB-lite"/>
    </source>
</evidence>
<evidence type="ECO:0000259" key="16">
    <source>
        <dbReference type="Pfam" id="PF00725"/>
    </source>
</evidence>
<dbReference type="GO" id="GO:0004300">
    <property type="term" value="F:enoyl-CoA hydratase activity"/>
    <property type="evidence" value="ECO:0007669"/>
    <property type="project" value="UniProtKB-EC"/>
</dbReference>
<comment type="pathway">
    <text evidence="1">Lipid metabolism; fatty acid beta-oxidation.</text>
</comment>
<dbReference type="PROSITE" id="PS00166">
    <property type="entry name" value="ENOYL_COA_HYDRATASE"/>
    <property type="match status" value="1"/>
</dbReference>
<evidence type="ECO:0000256" key="6">
    <source>
        <dbReference type="ARBA" id="ARBA00022832"/>
    </source>
</evidence>
<comment type="similarity">
    <text evidence="14">Belongs to the enoyl-CoA hydratase/isomerase family.</text>
</comment>
<dbReference type="InterPro" id="IPR050136">
    <property type="entry name" value="FA_oxidation_alpha_subunit"/>
</dbReference>
<feature type="domain" description="3-hydroxyacyl-CoA dehydrogenase NAD binding" evidence="17">
    <location>
        <begin position="311"/>
        <end position="484"/>
    </location>
</feature>
<evidence type="ECO:0000256" key="7">
    <source>
        <dbReference type="ARBA" id="ARBA00022963"/>
    </source>
</evidence>
<dbReference type="InterPro" id="IPR006176">
    <property type="entry name" value="3-OHacyl-CoA_DH_NAD-bd"/>
</dbReference>
<evidence type="ECO:0000256" key="8">
    <source>
        <dbReference type="ARBA" id="ARBA00023002"/>
    </source>
</evidence>
<comment type="similarity">
    <text evidence="3">In the N-terminal section; belongs to the enoyl-CoA hydratase/isomerase family.</text>
</comment>
<evidence type="ECO:0000256" key="3">
    <source>
        <dbReference type="ARBA" id="ARBA00008750"/>
    </source>
</evidence>
<comment type="similarity">
    <text evidence="4">Belongs to the 3-hydroxyacyl-CoA dehydrogenase family.</text>
</comment>
<dbReference type="Gene3D" id="3.40.50.720">
    <property type="entry name" value="NAD(P)-binding Rossmann-like Domain"/>
    <property type="match status" value="1"/>
</dbReference>
<dbReference type="EMBL" id="CP000471">
    <property type="protein sequence ID" value="ABK46041.1"/>
    <property type="molecule type" value="Genomic_DNA"/>
</dbReference>
<dbReference type="SUPFAM" id="SSF48179">
    <property type="entry name" value="6-phosphogluconate dehydrogenase C-terminal domain-like"/>
    <property type="match status" value="2"/>
</dbReference>
<evidence type="ECO:0000313" key="19">
    <source>
        <dbReference type="Proteomes" id="UP000002586"/>
    </source>
</evidence>
<keyword evidence="11 18" id="KW-0456">Lyase</keyword>
<dbReference type="EC" id="4.2.1.17" evidence="5"/>
<dbReference type="InterPro" id="IPR006108">
    <property type="entry name" value="3HC_DH_C"/>
</dbReference>
<dbReference type="SUPFAM" id="SSF52096">
    <property type="entry name" value="ClpP/crotonase"/>
    <property type="match status" value="1"/>
</dbReference>
<evidence type="ECO:0000256" key="2">
    <source>
        <dbReference type="ARBA" id="ARBA00007005"/>
    </source>
</evidence>
<name>A0LDJ8_MAGMM</name>
<dbReference type="InterPro" id="IPR029045">
    <property type="entry name" value="ClpP/crotonase-like_dom_sf"/>
</dbReference>
<dbReference type="GO" id="GO:0016509">
    <property type="term" value="F:long-chain (3S)-3-hydroxyacyl-CoA dehydrogenase (NAD+) activity"/>
    <property type="evidence" value="ECO:0007669"/>
    <property type="project" value="TreeGrafter"/>
</dbReference>
<proteinExistence type="inferred from homology"/>
<dbReference type="Pfam" id="PF02737">
    <property type="entry name" value="3HCDH_N"/>
    <property type="match status" value="1"/>
</dbReference>
<dbReference type="InterPro" id="IPR013328">
    <property type="entry name" value="6PGD_dom2"/>
</dbReference>
<dbReference type="AlphaFoldDB" id="A0LDJ8"/>
<dbReference type="GO" id="GO:0070403">
    <property type="term" value="F:NAD+ binding"/>
    <property type="evidence" value="ECO:0007669"/>
    <property type="project" value="InterPro"/>
</dbReference>
<dbReference type="GO" id="GO:0006635">
    <property type="term" value="P:fatty acid beta-oxidation"/>
    <property type="evidence" value="ECO:0007669"/>
    <property type="project" value="UniProtKB-UniPathway"/>
</dbReference>
<dbReference type="Gene3D" id="1.10.1040.10">
    <property type="entry name" value="N-(1-d-carboxylethyl)-l-norvaline Dehydrogenase, domain 2"/>
    <property type="match status" value="2"/>
</dbReference>
<dbReference type="UniPathway" id="UPA00659"/>
<reference evidence="18 19" key="2">
    <citation type="journal article" date="2012" name="Int. J. Syst. Evol. Microbiol.">
        <title>Magnetococcus marinus gen. nov., sp. nov., a marine, magnetotactic bacterium that represents a novel lineage (Magnetococcaceae fam. nov.; Magnetococcales ord. nov.) at the base of the Alphaproteobacteria.</title>
        <authorList>
            <person name="Bazylinski D.A."/>
            <person name="Williams T.J."/>
            <person name="Lefevre C.T."/>
            <person name="Berg R.J."/>
            <person name="Zhang C.L."/>
            <person name="Bowser S.S."/>
            <person name="Dean A.J."/>
            <person name="Beveridge T.J."/>
        </authorList>
    </citation>
    <scope>NUCLEOTIDE SEQUENCE [LARGE SCALE GENOMIC DNA]</scope>
    <source>
        <strain evidence="19">ATCC BAA-1437 / JCM 17883 / MC-1</strain>
    </source>
</reference>
<sequence>MKTPSCVGYYWHWERDDAGVVWLTADQPERSANLLSRGVLEELNTLLLQLEKWAPAALVIQSAKPAGFFAGADIQSFAEMQHLHEAQALIAAGQRVMDRLAQTPYPTLALIHGHCMGGGLELALSCDYRIACQDGNTRIGLPEVQLGIFPAWGGTWRLTRAIGELPAMQMMLNGQLLHPKQALQLGVVHELSPQRLMVRAARDMLSHPPKARRRSLLDRLLSRPTWRWVAAAVMTRQVNKKAPLEHYPAPHALLKHWRLNMADHGQAMLGEQQAVAPLMGSHTTQQLVRLFHLKDRLKGLAKTADGAIPRHVHVVGDGVMGRAIAVWCALQGMQVSLQGLSTELLGRALQEATQLARKKRLDRLATRDLLDRLMPDQRGDGVCHADLVIEAIFEDVTAKQQLYAALEPRMREHALLATNTSAIPLQTLAQGLKRPQQLLGLHFFNPVARMPLVEVVEGPQTSMQALQMGYRFVHAIQRLPLPVKSRPGFLVNRVLMPYLMEAVRMVDEGVDMRRIDKAAMDFGMPMGPLALADAVGLDVCKAVARELVGSVGGGVPQRLLELVSAGQLGRKSGAGFYRYGRGRAKPGSRGRAFMEERDITYRLILPMLNEAAAILQEGVVADADLVDAGMVFGTGFAPFRGGPMAYAARTGEVSIIALFKELEAHFGSRFAPHSGWMAPSLRRWLQEREARHVDASWHRSDTVTANTHPTGPVPHTL</sequence>
<dbReference type="PANTHER" id="PTHR43612">
    <property type="entry name" value="TRIFUNCTIONAL ENZYME SUBUNIT ALPHA"/>
    <property type="match status" value="1"/>
</dbReference>
<dbReference type="InterPro" id="IPR008927">
    <property type="entry name" value="6-PGluconate_DH-like_C_sf"/>
</dbReference>
<keyword evidence="6" id="KW-0276">Fatty acid metabolism</keyword>
<gene>
    <name evidence="18" type="ordered locus">Mmc1_3556</name>
</gene>
<comment type="catalytic activity">
    <reaction evidence="13">
        <text>a (3S)-3-hydroxyacyl-CoA + NAD(+) = a 3-oxoacyl-CoA + NADH + H(+)</text>
        <dbReference type="Rhea" id="RHEA:22432"/>
        <dbReference type="ChEBI" id="CHEBI:15378"/>
        <dbReference type="ChEBI" id="CHEBI:57318"/>
        <dbReference type="ChEBI" id="CHEBI:57540"/>
        <dbReference type="ChEBI" id="CHEBI:57945"/>
        <dbReference type="ChEBI" id="CHEBI:90726"/>
        <dbReference type="EC" id="1.1.1.35"/>
    </reaction>
</comment>
<evidence type="ECO:0000256" key="10">
    <source>
        <dbReference type="ARBA" id="ARBA00023098"/>
    </source>
</evidence>
<dbReference type="HOGENOM" id="CLU_009834_16_2_5"/>
<dbReference type="Pfam" id="PF00378">
    <property type="entry name" value="ECH_1"/>
    <property type="match status" value="1"/>
</dbReference>
<dbReference type="InterPro" id="IPR001753">
    <property type="entry name" value="Enoyl-CoA_hydra/iso"/>
</dbReference>
<dbReference type="Proteomes" id="UP000002586">
    <property type="component" value="Chromosome"/>
</dbReference>
<dbReference type="eggNOG" id="COG1024">
    <property type="taxonomic scope" value="Bacteria"/>
</dbReference>
<dbReference type="SUPFAM" id="SSF51735">
    <property type="entry name" value="NAD(P)-binding Rossmann-fold domains"/>
    <property type="match status" value="1"/>
</dbReference>
<dbReference type="InterPro" id="IPR036291">
    <property type="entry name" value="NAD(P)-bd_dom_sf"/>
</dbReference>
<keyword evidence="19" id="KW-1185">Reference proteome</keyword>
<evidence type="ECO:0000256" key="4">
    <source>
        <dbReference type="ARBA" id="ARBA00009463"/>
    </source>
</evidence>
<evidence type="ECO:0000256" key="1">
    <source>
        <dbReference type="ARBA" id="ARBA00005005"/>
    </source>
</evidence>
<organism evidence="18 19">
    <name type="scientific">Magnetococcus marinus (strain ATCC BAA-1437 / JCM 17883 / MC-1)</name>
    <dbReference type="NCBI Taxonomy" id="156889"/>
    <lineage>
        <taxon>Bacteria</taxon>
        <taxon>Pseudomonadati</taxon>
        <taxon>Pseudomonadota</taxon>
        <taxon>Magnetococcia</taxon>
        <taxon>Magnetococcales</taxon>
        <taxon>Magnetococcaceae</taxon>
        <taxon>Magnetococcus</taxon>
    </lineage>
</organism>
<evidence type="ECO:0000256" key="14">
    <source>
        <dbReference type="RuleBase" id="RU003707"/>
    </source>
</evidence>
<dbReference type="STRING" id="156889.Mmc1_3556"/>
<dbReference type="KEGG" id="mgm:Mmc1_3556"/>
<evidence type="ECO:0000256" key="13">
    <source>
        <dbReference type="ARBA" id="ARBA00049556"/>
    </source>
</evidence>
<dbReference type="InterPro" id="IPR006180">
    <property type="entry name" value="3-OHacyl-CoA_DH_CS"/>
</dbReference>
<dbReference type="CDD" id="cd06558">
    <property type="entry name" value="crotonase-like"/>
    <property type="match status" value="1"/>
</dbReference>
<evidence type="ECO:0000313" key="18">
    <source>
        <dbReference type="EMBL" id="ABK46041.1"/>
    </source>
</evidence>
<dbReference type="OrthoDB" id="9803287at2"/>
<dbReference type="eggNOG" id="COG1250">
    <property type="taxonomic scope" value="Bacteria"/>
</dbReference>
<dbReference type="PANTHER" id="PTHR43612:SF3">
    <property type="entry name" value="TRIFUNCTIONAL ENZYME SUBUNIT ALPHA, MITOCHONDRIAL"/>
    <property type="match status" value="1"/>
</dbReference>
<keyword evidence="10" id="KW-0443">Lipid metabolism</keyword>
<keyword evidence="9" id="KW-0520">NAD</keyword>
<dbReference type="Gene3D" id="3.90.226.10">
    <property type="entry name" value="2-enoyl-CoA Hydratase, Chain A, domain 1"/>
    <property type="match status" value="1"/>
</dbReference>
<keyword evidence="7" id="KW-0442">Lipid degradation</keyword>
<protein>
    <recommendedName>
        <fullName evidence="5">enoyl-CoA hydratase</fullName>
        <ecNumber evidence="5">4.2.1.17</ecNumber>
    </recommendedName>
</protein>
<evidence type="ECO:0000256" key="11">
    <source>
        <dbReference type="ARBA" id="ARBA00023239"/>
    </source>
</evidence>
<evidence type="ECO:0000256" key="12">
    <source>
        <dbReference type="ARBA" id="ARBA00023268"/>
    </source>
</evidence>
<evidence type="ECO:0000259" key="17">
    <source>
        <dbReference type="Pfam" id="PF02737"/>
    </source>
</evidence>
<comment type="similarity">
    <text evidence="2">In the central section; belongs to the 3-hydroxyacyl-CoA dehydrogenase family.</text>
</comment>
<dbReference type="RefSeq" id="WP_011715097.1">
    <property type="nucleotide sequence ID" value="NC_008576.1"/>
</dbReference>
<evidence type="ECO:0000256" key="9">
    <source>
        <dbReference type="ARBA" id="ARBA00023027"/>
    </source>
</evidence>
<evidence type="ECO:0000256" key="5">
    <source>
        <dbReference type="ARBA" id="ARBA00012076"/>
    </source>
</evidence>
<keyword evidence="8 18" id="KW-0560">Oxidoreductase</keyword>
<dbReference type="Pfam" id="PF00725">
    <property type="entry name" value="3HCDH"/>
    <property type="match status" value="1"/>
</dbReference>
<feature type="domain" description="3-hydroxyacyl-CoA dehydrogenase C-terminal" evidence="16">
    <location>
        <begin position="488"/>
        <end position="579"/>
    </location>
</feature>
<keyword evidence="12" id="KW-0511">Multifunctional enzyme</keyword>
<dbReference type="PROSITE" id="PS00067">
    <property type="entry name" value="3HCDH"/>
    <property type="match status" value="1"/>
</dbReference>
<feature type="region of interest" description="Disordered" evidence="15">
    <location>
        <begin position="695"/>
        <end position="717"/>
    </location>
</feature>
<reference evidence="19" key="1">
    <citation type="journal article" date="2009" name="Appl. Environ. Microbiol.">
        <title>Complete genome sequence of the chemolithoautotrophic marine magnetotactic coccus strain MC-1.</title>
        <authorList>
            <person name="Schubbe S."/>
            <person name="Williams T.J."/>
            <person name="Xie G."/>
            <person name="Kiss H.E."/>
            <person name="Brettin T.S."/>
            <person name="Martinez D."/>
            <person name="Ross C.A."/>
            <person name="Schuler D."/>
            <person name="Cox B.L."/>
            <person name="Nealson K.H."/>
            <person name="Bazylinski D.A."/>
        </authorList>
    </citation>
    <scope>NUCLEOTIDE SEQUENCE [LARGE SCALE GENOMIC DNA]</scope>
    <source>
        <strain evidence="19">ATCC BAA-1437 / JCM 17883 / MC-1</strain>
    </source>
</reference>
<accession>A0LDJ8</accession>
<dbReference type="InterPro" id="IPR018376">
    <property type="entry name" value="Enoyl-CoA_hyd/isom_CS"/>
</dbReference>